<evidence type="ECO:0000313" key="2">
    <source>
        <dbReference type="EMBL" id="ADZ80332.1"/>
    </source>
</evidence>
<name>F4C603_SPHS2</name>
<evidence type="ECO:0000256" key="1">
    <source>
        <dbReference type="SAM" id="Phobius"/>
    </source>
</evidence>
<organism evidence="2">
    <name type="scientific">Sphingobacterium sp. (strain 21)</name>
    <dbReference type="NCBI Taxonomy" id="743722"/>
    <lineage>
        <taxon>Bacteria</taxon>
        <taxon>Pseudomonadati</taxon>
        <taxon>Bacteroidota</taxon>
        <taxon>Sphingobacteriia</taxon>
        <taxon>Sphingobacteriales</taxon>
        <taxon>Sphingobacteriaceae</taxon>
        <taxon>Sphingobacterium</taxon>
    </lineage>
</organism>
<protein>
    <submittedName>
        <fullName evidence="2">Uncharacterized protein</fullName>
    </submittedName>
</protein>
<dbReference type="AlphaFoldDB" id="F4C603"/>
<dbReference type="STRING" id="743722.Sph21_3797"/>
<dbReference type="KEGG" id="shg:Sph21_3797"/>
<keyword evidence="1" id="KW-0472">Membrane</keyword>
<sequence length="73" mass="8732">MCLLQHPLYGCRYSFFILFFMHIWQDFFYVLISDITGRKTALPTDQNYLQWRSIKGLDISCFVDMIIVPSFVK</sequence>
<feature type="transmembrane region" description="Helical" evidence="1">
    <location>
        <begin position="13"/>
        <end position="32"/>
    </location>
</feature>
<proteinExistence type="predicted"/>
<reference evidence="2" key="1">
    <citation type="submission" date="2011-03" db="EMBL/GenBank/DDBJ databases">
        <title>Complete sequence of Sphingobacterium sp. 21.</title>
        <authorList>
            <consortium name="US DOE Joint Genome Institute"/>
            <person name="Lucas S."/>
            <person name="Copeland A."/>
            <person name="Lapidus A."/>
            <person name="Cheng J.-F."/>
            <person name="Goodwin L."/>
            <person name="Pitluck S."/>
            <person name="Davenport K."/>
            <person name="Detter J.C."/>
            <person name="Han C."/>
            <person name="Tapia R."/>
            <person name="Land M."/>
            <person name="Hauser L."/>
            <person name="Kyrpides N."/>
            <person name="Ivanova N."/>
            <person name="Ovchinnikova G."/>
            <person name="Pagani I."/>
            <person name="Siebers A.K."/>
            <person name="Allgaier M."/>
            <person name="Thelen M.P."/>
            <person name="Hugenholtz P."/>
            <person name="Woyke T."/>
        </authorList>
    </citation>
    <scope>NUCLEOTIDE SEQUENCE</scope>
    <source>
        <strain evidence="2">21</strain>
    </source>
</reference>
<dbReference type="HOGENOM" id="CLU_2702936_0_0_10"/>
<keyword evidence="1" id="KW-0812">Transmembrane</keyword>
<accession>F4C603</accession>
<keyword evidence="1" id="KW-1133">Transmembrane helix</keyword>
<dbReference type="EMBL" id="CP002584">
    <property type="protein sequence ID" value="ADZ80332.1"/>
    <property type="molecule type" value="Genomic_DNA"/>
</dbReference>
<gene>
    <name evidence="2" type="ordered locus">Sph21_3797</name>
</gene>